<name>A0A9D3C6C9_NOTFU</name>
<gene>
    <name evidence="5" type="ORF">G4P62_019021</name>
</gene>
<dbReference type="PROSITE" id="PS50853">
    <property type="entry name" value="FN3"/>
    <property type="match status" value="1"/>
</dbReference>
<protein>
    <submittedName>
        <fullName evidence="5">LOC107397214-like protein</fullName>
    </submittedName>
</protein>
<evidence type="ECO:0000313" key="5">
    <source>
        <dbReference type="EMBL" id="KAF7231654.1"/>
    </source>
</evidence>
<dbReference type="InterPro" id="IPR003961">
    <property type="entry name" value="FN3_dom"/>
</dbReference>
<reference evidence="5" key="1">
    <citation type="submission" date="2020-03" db="EMBL/GenBank/DDBJ databases">
        <title>Intra-Species Differences in Population Size shape Life History and Genome Evolution.</title>
        <authorList>
            <person name="Willemsen D."/>
            <person name="Cui R."/>
            <person name="Valenzano D.R."/>
        </authorList>
    </citation>
    <scope>NUCLEOTIDE SEQUENCE</scope>
    <source>
        <strain evidence="5">GRZ</strain>
        <tissue evidence="5">Whole</tissue>
    </source>
</reference>
<proteinExistence type="predicted"/>
<feature type="domain" description="Fibronectin type-III" evidence="4">
    <location>
        <begin position="170"/>
        <end position="253"/>
    </location>
</feature>
<comment type="caution">
    <text evidence="5">The sequence shown here is derived from an EMBL/GenBank/DDBJ whole genome shotgun (WGS) entry which is preliminary data.</text>
</comment>
<dbReference type="InterPro" id="IPR057774">
    <property type="entry name" value="D8C_UMOD/GP2/OIT3-like"/>
</dbReference>
<dbReference type="PANTHER" id="PTHR36191:SF4">
    <property type="entry name" value="VWFD DOMAIN-CONTAINING PROTEIN"/>
    <property type="match status" value="1"/>
</dbReference>
<feature type="chain" id="PRO_5038646724" evidence="3">
    <location>
        <begin position="18"/>
        <end position="303"/>
    </location>
</feature>
<dbReference type="CDD" id="cd00063">
    <property type="entry name" value="FN3"/>
    <property type="match status" value="1"/>
</dbReference>
<dbReference type="InterPro" id="IPR036116">
    <property type="entry name" value="FN3_sf"/>
</dbReference>
<organism evidence="5 6">
    <name type="scientific">Nothobranchius furzeri</name>
    <name type="common">Turquoise killifish</name>
    <dbReference type="NCBI Taxonomy" id="105023"/>
    <lineage>
        <taxon>Eukaryota</taxon>
        <taxon>Metazoa</taxon>
        <taxon>Chordata</taxon>
        <taxon>Craniata</taxon>
        <taxon>Vertebrata</taxon>
        <taxon>Euteleostomi</taxon>
        <taxon>Actinopterygii</taxon>
        <taxon>Neopterygii</taxon>
        <taxon>Teleostei</taxon>
        <taxon>Neoteleostei</taxon>
        <taxon>Acanthomorphata</taxon>
        <taxon>Ovalentaria</taxon>
        <taxon>Atherinomorphae</taxon>
        <taxon>Cyprinodontiformes</taxon>
        <taxon>Nothobranchiidae</taxon>
        <taxon>Nothobranchius</taxon>
    </lineage>
</organism>
<dbReference type="PANTHER" id="PTHR36191">
    <property type="entry name" value="ENDO/EXONUCLEASE/PHOSPHATASE DOMAIN-CONTAINING PROTEIN-RELATED"/>
    <property type="match status" value="1"/>
</dbReference>
<evidence type="ECO:0000313" key="6">
    <source>
        <dbReference type="Proteomes" id="UP000822369"/>
    </source>
</evidence>
<accession>A0A9D3C6C9</accession>
<keyword evidence="1 3" id="KW-0732">Signal</keyword>
<evidence type="ECO:0000256" key="1">
    <source>
        <dbReference type="ARBA" id="ARBA00022729"/>
    </source>
</evidence>
<dbReference type="Proteomes" id="UP000822369">
    <property type="component" value="Chromosome 1"/>
</dbReference>
<evidence type="ECO:0000256" key="3">
    <source>
        <dbReference type="SAM" id="SignalP"/>
    </source>
</evidence>
<dbReference type="EMBL" id="JAAVVJ010000001">
    <property type="protein sequence ID" value="KAF7231654.1"/>
    <property type="molecule type" value="Genomic_DNA"/>
</dbReference>
<dbReference type="Gene3D" id="2.60.40.10">
    <property type="entry name" value="Immunoglobulins"/>
    <property type="match status" value="1"/>
</dbReference>
<dbReference type="Pfam" id="PF00041">
    <property type="entry name" value="fn3"/>
    <property type="match status" value="1"/>
</dbReference>
<keyword evidence="2" id="KW-1015">Disulfide bond</keyword>
<dbReference type="InterPro" id="IPR013783">
    <property type="entry name" value="Ig-like_fold"/>
</dbReference>
<dbReference type="SUPFAM" id="SSF49265">
    <property type="entry name" value="Fibronectin type III"/>
    <property type="match status" value="1"/>
</dbReference>
<evidence type="ECO:0000256" key="2">
    <source>
        <dbReference type="ARBA" id="ARBA00023157"/>
    </source>
</evidence>
<dbReference type="Pfam" id="PF23283">
    <property type="entry name" value="D8C_UMOD"/>
    <property type="match status" value="1"/>
</dbReference>
<dbReference type="SMART" id="SM00060">
    <property type="entry name" value="FN3"/>
    <property type="match status" value="1"/>
</dbReference>
<evidence type="ECO:0000259" key="4">
    <source>
        <dbReference type="PROSITE" id="PS50853"/>
    </source>
</evidence>
<dbReference type="AlphaFoldDB" id="A0A9D3C6C9"/>
<sequence length="303" mass="33214">MLLPLFHLFTLSSLTEGQVLCSGVNCSSGMDCISINGDLQCADPCDHYSVLNDSWRSVDNTNNNPVHCDRNINWAGWYRFFLGQADARIPEKCIAELRCGTSAPLWITAPHPTQMYQIVTRSVCGAWSGSCCNYVSRPIQIKLCNGFYVYKLATPTGCYTAYCADLCFPNPEGFRASGQTQNSITLQWNKMDNISFVLQFNGTETSISAPTGVGPVTYTVSSLAAGTTYTFTLYSVSGSIRSSGVRITATIALGYIVMLKVKLKLGDHLSVSQMEDVLSKVFRQRGLPPQFSLKVRSVKPGTQ</sequence>
<feature type="signal peptide" evidence="3">
    <location>
        <begin position="1"/>
        <end position="17"/>
    </location>
</feature>